<dbReference type="EMBL" id="AAWS01000009">
    <property type="protein sequence ID" value="EAY29725.1"/>
    <property type="molecule type" value="Genomic_DNA"/>
</dbReference>
<evidence type="ECO:0000313" key="2">
    <source>
        <dbReference type="Proteomes" id="UP000004095"/>
    </source>
</evidence>
<keyword evidence="2" id="KW-1185">Reference proteome</keyword>
<name>A1ZI57_MICM2</name>
<dbReference type="AlphaFoldDB" id="A1ZI57"/>
<dbReference type="SUPFAM" id="SSF49464">
    <property type="entry name" value="Carboxypeptidase regulatory domain-like"/>
    <property type="match status" value="1"/>
</dbReference>
<dbReference type="Pfam" id="PF18939">
    <property type="entry name" value="DUF5686"/>
    <property type="match status" value="1"/>
</dbReference>
<accession>A1ZI57</accession>
<dbReference type="Proteomes" id="UP000004095">
    <property type="component" value="Unassembled WGS sequence"/>
</dbReference>
<reference evidence="1 2" key="1">
    <citation type="submission" date="2007-01" db="EMBL/GenBank/DDBJ databases">
        <authorList>
            <person name="Haygood M."/>
            <person name="Podell S."/>
            <person name="Anderson C."/>
            <person name="Hopkinson B."/>
            <person name="Roe K."/>
            <person name="Barbeau K."/>
            <person name="Gaasterland T."/>
            <person name="Ferriera S."/>
            <person name="Johnson J."/>
            <person name="Kravitz S."/>
            <person name="Beeson K."/>
            <person name="Sutton G."/>
            <person name="Rogers Y.-H."/>
            <person name="Friedman R."/>
            <person name="Frazier M."/>
            <person name="Venter J.C."/>
        </authorList>
    </citation>
    <scope>NUCLEOTIDE SEQUENCE [LARGE SCALE GENOMIC DNA]</scope>
    <source>
        <strain evidence="1 2">ATCC 23134</strain>
    </source>
</reference>
<evidence type="ECO:0008006" key="3">
    <source>
        <dbReference type="Google" id="ProtNLM"/>
    </source>
</evidence>
<comment type="caution">
    <text evidence="1">The sequence shown here is derived from an EMBL/GenBank/DDBJ whole genome shotgun (WGS) entry which is preliminary data.</text>
</comment>
<sequence length="837" mass="96383">MFMLRVIVSLKAFFTTILIVLFATLSGIGQSLIITGKVINAQDNAPLSFVNVLINNNAKGTTTNIDGFFSITIQESALKKMSFNYAGFAPFVYHVKTKADLKPLRRQLIIKLYQSTNQPLQSTVANNNSPASAIIKRVYQNRKRNNPQNLKSYRYNAYHKFYINLKNKIPAQTAAEVDSSNTLDSTEKRLAHYLRKHHLFLSEAVTQHQYIFPNYYKKTLQGNRISGVQNPVFLSIDQRLQPFSFYKTHINVFGKKYLNPISHNSDRKYSFEVSDTLFIGENSIYVIHFYPLPDKNFEALKGVLYINTKYYAIQNVVFEPVDQYQSTSFRIQQEYHLLKDKYWFPVQLSANIIFHKKKLGERPMVGTLRTFLKDIELYPPLRPRDFSKITYEVAAKANNQTPDFWKNQHQAHPLNPKDTLTYTYIDSVSNHRLFNGLATTLELATYDKLSYRSLDFKVSEMIQYNGYEGIRLGAHFSTNEKISEIFKGTGYIAYGTKDGAFKYGASMSIQNIFKRFDPQLGIYFSQDVTEPAGLNLLAPERWSLNGVLRQALITRMDKVKTLGAYIKVRPFRNLQLLAGFKNQQIEPTYHYEYLSNTINSPDNTPTALNEFNISEITLGLRYAYRESFMKKDHHEVYLGSQYPVVQFNYKRGLPNVLNSEFDYYKIEGQAAYSFCLPTTGTTSIRLQAGMIQGEAPYPLLYNGRGGLTQLPLRVDHSFQVMGLYEFVSDRFFNAFISQNLGRLLYRSNTTWFQPELILIQNIGFGTLTNADRHQMLDFKTMEQGYFESGVLLDKLLRINYYQVANLNIGTGVFYRYGAYTKKGLENFALKVTLGLSF</sequence>
<proteinExistence type="predicted"/>
<dbReference type="InterPro" id="IPR008969">
    <property type="entry name" value="CarboxyPept-like_regulatory"/>
</dbReference>
<dbReference type="Pfam" id="PF13715">
    <property type="entry name" value="CarbopepD_reg_2"/>
    <property type="match status" value="1"/>
</dbReference>
<dbReference type="InterPro" id="IPR043741">
    <property type="entry name" value="DUF5686"/>
</dbReference>
<evidence type="ECO:0000313" key="1">
    <source>
        <dbReference type="EMBL" id="EAY29725.1"/>
    </source>
</evidence>
<protein>
    <recommendedName>
        <fullName evidence="3">Outer membrane protein</fullName>
    </recommendedName>
</protein>
<dbReference type="Gene3D" id="2.60.40.1120">
    <property type="entry name" value="Carboxypeptidase-like, regulatory domain"/>
    <property type="match status" value="1"/>
</dbReference>
<dbReference type="eggNOG" id="COG4775">
    <property type="taxonomic scope" value="Bacteria"/>
</dbReference>
<organism evidence="1 2">
    <name type="scientific">Microscilla marina ATCC 23134</name>
    <dbReference type="NCBI Taxonomy" id="313606"/>
    <lineage>
        <taxon>Bacteria</taxon>
        <taxon>Pseudomonadati</taxon>
        <taxon>Bacteroidota</taxon>
        <taxon>Cytophagia</taxon>
        <taxon>Cytophagales</taxon>
        <taxon>Microscillaceae</taxon>
        <taxon>Microscilla</taxon>
    </lineage>
</organism>
<gene>
    <name evidence="1" type="ORF">M23134_05597</name>
</gene>